<comment type="caution">
    <text evidence="1">The sequence shown here is derived from an EMBL/GenBank/DDBJ whole genome shotgun (WGS) entry which is preliminary data.</text>
</comment>
<sequence length="103" mass="12406">MFIVRNYMELRYRLSPSYQRQHDNKPKEIILSKKQLPPTVVIRKHYNHFNNIIYFLGDVHQKLQQQHPKKPSLPPPELKQFNKPLACLPRVSITDIGRRRQIH</sequence>
<reference evidence="1 2" key="1">
    <citation type="submission" date="2021-06" db="EMBL/GenBank/DDBJ databases">
        <title>Caerostris extrusa draft genome.</title>
        <authorList>
            <person name="Kono N."/>
            <person name="Arakawa K."/>
        </authorList>
    </citation>
    <scope>NUCLEOTIDE SEQUENCE [LARGE SCALE GENOMIC DNA]</scope>
</reference>
<protein>
    <submittedName>
        <fullName evidence="1">Uncharacterized protein</fullName>
    </submittedName>
</protein>
<accession>A0AAV4Y3X3</accession>
<organism evidence="1 2">
    <name type="scientific">Caerostris extrusa</name>
    <name type="common">Bark spider</name>
    <name type="synonym">Caerostris bankana</name>
    <dbReference type="NCBI Taxonomy" id="172846"/>
    <lineage>
        <taxon>Eukaryota</taxon>
        <taxon>Metazoa</taxon>
        <taxon>Ecdysozoa</taxon>
        <taxon>Arthropoda</taxon>
        <taxon>Chelicerata</taxon>
        <taxon>Arachnida</taxon>
        <taxon>Araneae</taxon>
        <taxon>Araneomorphae</taxon>
        <taxon>Entelegynae</taxon>
        <taxon>Araneoidea</taxon>
        <taxon>Araneidae</taxon>
        <taxon>Caerostris</taxon>
    </lineage>
</organism>
<name>A0AAV4Y3X3_CAEEX</name>
<keyword evidence="2" id="KW-1185">Reference proteome</keyword>
<evidence type="ECO:0000313" key="2">
    <source>
        <dbReference type="Proteomes" id="UP001054945"/>
    </source>
</evidence>
<dbReference type="AlphaFoldDB" id="A0AAV4Y3X3"/>
<evidence type="ECO:0000313" key="1">
    <source>
        <dbReference type="EMBL" id="GIZ01947.1"/>
    </source>
</evidence>
<proteinExistence type="predicted"/>
<gene>
    <name evidence="1" type="ORF">CEXT_210911</name>
</gene>
<dbReference type="Proteomes" id="UP001054945">
    <property type="component" value="Unassembled WGS sequence"/>
</dbReference>
<dbReference type="EMBL" id="BPLR01018740">
    <property type="protein sequence ID" value="GIZ01947.1"/>
    <property type="molecule type" value="Genomic_DNA"/>
</dbReference>